<dbReference type="Proteomes" id="UP000823631">
    <property type="component" value="Unassembled WGS sequence"/>
</dbReference>
<feature type="domain" description="DNA methylase N-4/N-6" evidence="7">
    <location>
        <begin position="49"/>
        <end position="201"/>
    </location>
</feature>
<dbReference type="GO" id="GO:0008170">
    <property type="term" value="F:N-methyltransferase activity"/>
    <property type="evidence" value="ECO:0007669"/>
    <property type="project" value="InterPro"/>
</dbReference>
<dbReference type="SUPFAM" id="SSF53335">
    <property type="entry name" value="S-adenosyl-L-methionine-dependent methyltransferases"/>
    <property type="match status" value="1"/>
</dbReference>
<keyword evidence="5" id="KW-0949">S-adenosyl-L-methionine</keyword>
<evidence type="ECO:0000259" key="7">
    <source>
        <dbReference type="Pfam" id="PF01555"/>
    </source>
</evidence>
<dbReference type="EC" id="2.1.1.72" evidence="2"/>
<evidence type="ECO:0000313" key="8">
    <source>
        <dbReference type="EMBL" id="MBO8415076.1"/>
    </source>
</evidence>
<comment type="caution">
    <text evidence="8">The sequence shown here is derived from an EMBL/GenBank/DDBJ whole genome shotgun (WGS) entry which is preliminary data.</text>
</comment>
<keyword evidence="3" id="KW-0489">Methyltransferase</keyword>
<evidence type="ECO:0000256" key="2">
    <source>
        <dbReference type="ARBA" id="ARBA00011900"/>
    </source>
</evidence>
<keyword evidence="4" id="KW-0808">Transferase</keyword>
<dbReference type="EMBL" id="JADINH010000028">
    <property type="protein sequence ID" value="MBO8415076.1"/>
    <property type="molecule type" value="Genomic_DNA"/>
</dbReference>
<evidence type="ECO:0000256" key="5">
    <source>
        <dbReference type="ARBA" id="ARBA00022691"/>
    </source>
</evidence>
<evidence type="ECO:0000313" key="9">
    <source>
        <dbReference type="Proteomes" id="UP000823631"/>
    </source>
</evidence>
<comment type="catalytic activity">
    <reaction evidence="6">
        <text>a 2'-deoxyadenosine in DNA + S-adenosyl-L-methionine = an N(6)-methyl-2'-deoxyadenosine in DNA + S-adenosyl-L-homocysteine + H(+)</text>
        <dbReference type="Rhea" id="RHEA:15197"/>
        <dbReference type="Rhea" id="RHEA-COMP:12418"/>
        <dbReference type="Rhea" id="RHEA-COMP:12419"/>
        <dbReference type="ChEBI" id="CHEBI:15378"/>
        <dbReference type="ChEBI" id="CHEBI:57856"/>
        <dbReference type="ChEBI" id="CHEBI:59789"/>
        <dbReference type="ChEBI" id="CHEBI:90615"/>
        <dbReference type="ChEBI" id="CHEBI:90616"/>
        <dbReference type="EC" id="2.1.1.72"/>
    </reaction>
</comment>
<dbReference type="GO" id="GO:0003677">
    <property type="term" value="F:DNA binding"/>
    <property type="evidence" value="ECO:0007669"/>
    <property type="project" value="InterPro"/>
</dbReference>
<reference evidence="8" key="1">
    <citation type="submission" date="2020-10" db="EMBL/GenBank/DDBJ databases">
        <authorList>
            <person name="Gilroy R."/>
        </authorList>
    </citation>
    <scope>NUCLEOTIDE SEQUENCE</scope>
    <source>
        <strain evidence="8">17213</strain>
    </source>
</reference>
<dbReference type="GO" id="GO:0032259">
    <property type="term" value="P:methylation"/>
    <property type="evidence" value="ECO:0007669"/>
    <property type="project" value="UniProtKB-KW"/>
</dbReference>
<dbReference type="InterPro" id="IPR029063">
    <property type="entry name" value="SAM-dependent_MTases_sf"/>
</dbReference>
<name>A0A9D9D8F5_9GAMM</name>
<proteinExistence type="inferred from homology"/>
<sequence length="206" mass="23184">MDGLAFMGHIRRNSVKAVFFDPQYRGVLDKLSYGNEGVGRGKARSALPQMSAEIITEFLQEIERILSPSGYLFLWVDKFHLVEGIKPWLEPVPSLHTVDLMTWDKLKIGMGYRTRRQAEYLVIIQKEPLKAKVTWTVHNIPDVISEKAVKTHAHSKPVQMQVRLIEAVTNEGDVVLDPAAGGYSVLEACKICGRNFLGCDLIYGED</sequence>
<organism evidence="8 9">
    <name type="scientific">Candidatus Avisuccinivibrio stercorigallinarum</name>
    <dbReference type="NCBI Taxonomy" id="2840704"/>
    <lineage>
        <taxon>Bacteria</taxon>
        <taxon>Pseudomonadati</taxon>
        <taxon>Pseudomonadota</taxon>
        <taxon>Gammaproteobacteria</taxon>
        <taxon>Aeromonadales</taxon>
        <taxon>Succinivibrionaceae</taxon>
        <taxon>Succinivibrionaceae incertae sedis</taxon>
        <taxon>Candidatus Avisuccinivibrio</taxon>
    </lineage>
</organism>
<evidence type="ECO:0000256" key="6">
    <source>
        <dbReference type="ARBA" id="ARBA00047942"/>
    </source>
</evidence>
<dbReference type="PRINTS" id="PR00506">
    <property type="entry name" value="D21N6MTFRASE"/>
</dbReference>
<accession>A0A9D9D8F5</accession>
<dbReference type="AlphaFoldDB" id="A0A9D9D8F5"/>
<comment type="similarity">
    <text evidence="1">Belongs to the N(4)/N(6)-methyltransferase family.</text>
</comment>
<protein>
    <recommendedName>
        <fullName evidence="2">site-specific DNA-methyltransferase (adenine-specific)</fullName>
        <ecNumber evidence="2">2.1.1.72</ecNumber>
    </recommendedName>
</protein>
<dbReference type="Pfam" id="PF01555">
    <property type="entry name" value="N6_N4_Mtase"/>
    <property type="match status" value="1"/>
</dbReference>
<dbReference type="InterPro" id="IPR002941">
    <property type="entry name" value="DNA_methylase_N4/N6"/>
</dbReference>
<evidence type="ECO:0000256" key="4">
    <source>
        <dbReference type="ARBA" id="ARBA00022679"/>
    </source>
</evidence>
<evidence type="ECO:0000256" key="3">
    <source>
        <dbReference type="ARBA" id="ARBA00022603"/>
    </source>
</evidence>
<dbReference type="GO" id="GO:0009007">
    <property type="term" value="F:site-specific DNA-methyltransferase (adenine-specific) activity"/>
    <property type="evidence" value="ECO:0007669"/>
    <property type="project" value="UniProtKB-EC"/>
</dbReference>
<reference evidence="8" key="2">
    <citation type="journal article" date="2021" name="PeerJ">
        <title>Extensive microbial diversity within the chicken gut microbiome revealed by metagenomics and culture.</title>
        <authorList>
            <person name="Gilroy R."/>
            <person name="Ravi A."/>
            <person name="Getino M."/>
            <person name="Pursley I."/>
            <person name="Horton D.L."/>
            <person name="Alikhan N.F."/>
            <person name="Baker D."/>
            <person name="Gharbi K."/>
            <person name="Hall N."/>
            <person name="Watson M."/>
            <person name="Adriaenssens E.M."/>
            <person name="Foster-Nyarko E."/>
            <person name="Jarju S."/>
            <person name="Secka A."/>
            <person name="Antonio M."/>
            <person name="Oren A."/>
            <person name="Chaudhuri R.R."/>
            <person name="La Ragione R."/>
            <person name="Hildebrand F."/>
            <person name="Pallen M.J."/>
        </authorList>
    </citation>
    <scope>NUCLEOTIDE SEQUENCE</scope>
    <source>
        <strain evidence="8">17213</strain>
    </source>
</reference>
<gene>
    <name evidence="8" type="ORF">IAB19_01680</name>
</gene>
<evidence type="ECO:0000256" key="1">
    <source>
        <dbReference type="ARBA" id="ARBA00006594"/>
    </source>
</evidence>
<dbReference type="InterPro" id="IPR002295">
    <property type="entry name" value="N4/N6-MTase_EcoPI_Mod-like"/>
</dbReference>
<dbReference type="Gene3D" id="3.40.50.150">
    <property type="entry name" value="Vaccinia Virus protein VP39"/>
    <property type="match status" value="1"/>
</dbReference>